<dbReference type="EMBL" id="MU393555">
    <property type="protein sequence ID" value="KAI4861324.1"/>
    <property type="molecule type" value="Genomic_DNA"/>
</dbReference>
<evidence type="ECO:0000313" key="2">
    <source>
        <dbReference type="Proteomes" id="UP001497700"/>
    </source>
</evidence>
<organism evidence="1 2">
    <name type="scientific">Hypoxylon rubiginosum</name>
    <dbReference type="NCBI Taxonomy" id="110542"/>
    <lineage>
        <taxon>Eukaryota</taxon>
        <taxon>Fungi</taxon>
        <taxon>Dikarya</taxon>
        <taxon>Ascomycota</taxon>
        <taxon>Pezizomycotina</taxon>
        <taxon>Sordariomycetes</taxon>
        <taxon>Xylariomycetidae</taxon>
        <taxon>Xylariales</taxon>
        <taxon>Hypoxylaceae</taxon>
        <taxon>Hypoxylon</taxon>
    </lineage>
</organism>
<proteinExistence type="predicted"/>
<name>A0ACB9YPL0_9PEZI</name>
<protein>
    <submittedName>
        <fullName evidence="1">Pyridoxal phosphate-dependent transferase</fullName>
    </submittedName>
</protein>
<dbReference type="Proteomes" id="UP001497700">
    <property type="component" value="Unassembled WGS sequence"/>
</dbReference>
<gene>
    <name evidence="1" type="ORF">F4820DRAFT_464769</name>
</gene>
<comment type="caution">
    <text evidence="1">The sequence shown here is derived from an EMBL/GenBank/DDBJ whole genome shotgun (WGS) entry which is preliminary data.</text>
</comment>
<accession>A0ACB9YPL0</accession>
<keyword evidence="1" id="KW-0808">Transferase</keyword>
<evidence type="ECO:0000313" key="1">
    <source>
        <dbReference type="EMBL" id="KAI4861324.1"/>
    </source>
</evidence>
<keyword evidence="2" id="KW-1185">Reference proteome</keyword>
<sequence>MGAQNLNSLLYKDFKSHPAAVIKSGTGIYLNVQDGRQILDATSGAAVACLGYDNREVQKAVIDQLMDISYCHPGFYKTKVAEELADLLVRSTNGKIAKAILCGSGSEAVEVSMKLAKTHFAYLASPELERTHFIARTGAWHGATLGALTLGDFKARKDPFVSMIPQTASRVSACSTYRGLRDGESEEDYVRRLAQELDDEIQRVGPHKVCAFVAETVGGSLCQKYGVLLILDEIMCGMGRTGTLHAWEQEDVVPDIQTVGKGLGAGYGPISAVLVSAELTDSFKKCGKPFAHGQTYMAHPLAAAAALRVQQVIQEEGLVPHVSKIGSYLGHRLRERLCQHPYVGDIRGRGLFWAVEFVLDKQTKVPFPSSLGLNGMLHARGMMSGYDIALFNAGGTYDGYAGDHFLICPPYIITMADCDLIVDRVARVVEDTFADLAMSPVWEKLAI</sequence>
<reference evidence="1 2" key="1">
    <citation type="journal article" date="2022" name="New Phytol.">
        <title>Ecological generalism drives hyperdiversity of secondary metabolite gene clusters in xylarialean endophytes.</title>
        <authorList>
            <person name="Franco M.E.E."/>
            <person name="Wisecaver J.H."/>
            <person name="Arnold A.E."/>
            <person name="Ju Y.M."/>
            <person name="Slot J.C."/>
            <person name="Ahrendt S."/>
            <person name="Moore L.P."/>
            <person name="Eastman K.E."/>
            <person name="Scott K."/>
            <person name="Konkel Z."/>
            <person name="Mondo S.J."/>
            <person name="Kuo A."/>
            <person name="Hayes R.D."/>
            <person name="Haridas S."/>
            <person name="Andreopoulos B."/>
            <person name="Riley R."/>
            <person name="LaButti K."/>
            <person name="Pangilinan J."/>
            <person name="Lipzen A."/>
            <person name="Amirebrahimi M."/>
            <person name="Yan J."/>
            <person name="Adam C."/>
            <person name="Keymanesh K."/>
            <person name="Ng V."/>
            <person name="Louie K."/>
            <person name="Northen T."/>
            <person name="Drula E."/>
            <person name="Henrissat B."/>
            <person name="Hsieh H.M."/>
            <person name="Youens-Clark K."/>
            <person name="Lutzoni F."/>
            <person name="Miadlikowska J."/>
            <person name="Eastwood D.C."/>
            <person name="Hamelin R.C."/>
            <person name="Grigoriev I.V."/>
            <person name="U'Ren J.M."/>
        </authorList>
    </citation>
    <scope>NUCLEOTIDE SEQUENCE [LARGE SCALE GENOMIC DNA]</scope>
    <source>
        <strain evidence="1 2">CBS 119005</strain>
    </source>
</reference>